<dbReference type="Ensembl" id="ENSACAT00000058026.1">
    <property type="protein sequence ID" value="ENSACAP00000030714.1"/>
    <property type="gene ID" value="ENSACAG00000028842.2"/>
</dbReference>
<dbReference type="Proteomes" id="UP000001646">
    <property type="component" value="Unplaced"/>
</dbReference>
<dbReference type="GO" id="GO:0030246">
    <property type="term" value="F:carbohydrate binding"/>
    <property type="evidence" value="ECO:0007669"/>
    <property type="project" value="UniProtKB-KW"/>
</dbReference>
<keyword evidence="8" id="KW-0472">Membrane</keyword>
<dbReference type="Gene3D" id="3.10.100.10">
    <property type="entry name" value="Mannose-Binding Protein A, subunit A"/>
    <property type="match status" value="1"/>
</dbReference>
<dbReference type="InterPro" id="IPR001304">
    <property type="entry name" value="C-type_lectin-like"/>
</dbReference>
<reference evidence="10" key="2">
    <citation type="submission" date="2025-05" db="UniProtKB">
        <authorList>
            <consortium name="Ensembl"/>
        </authorList>
    </citation>
    <scope>IDENTIFICATION</scope>
</reference>
<dbReference type="PANTHER" id="PTHR46784">
    <property type="entry name" value="KILLER CELL LECTIN-LIKE RECEPTOR SUBFAMILY B MEMBER 1"/>
    <property type="match status" value="1"/>
</dbReference>
<dbReference type="GeneTree" id="ENSGT00940000154685"/>
<dbReference type="CDD" id="cd03593">
    <property type="entry name" value="CLECT_NK_receptors_like"/>
    <property type="match status" value="1"/>
</dbReference>
<dbReference type="SMART" id="SM00034">
    <property type="entry name" value="CLECT"/>
    <property type="match status" value="1"/>
</dbReference>
<feature type="domain" description="C-type lectin" evidence="9">
    <location>
        <begin position="112"/>
        <end position="224"/>
    </location>
</feature>
<evidence type="ECO:0000313" key="11">
    <source>
        <dbReference type="Proteomes" id="UP000001646"/>
    </source>
</evidence>
<evidence type="ECO:0000256" key="2">
    <source>
        <dbReference type="ARBA" id="ARBA00004613"/>
    </source>
</evidence>
<evidence type="ECO:0000256" key="6">
    <source>
        <dbReference type="ARBA" id="ARBA00022989"/>
    </source>
</evidence>
<keyword evidence="8" id="KW-0812">Transmembrane</keyword>
<dbReference type="PROSITE" id="PS50041">
    <property type="entry name" value="C_TYPE_LECTIN_2"/>
    <property type="match status" value="1"/>
</dbReference>
<comment type="subcellular location">
    <subcellularLocation>
        <location evidence="1">Membrane</location>
        <topology evidence="1">Single-pass type II membrane protein</topology>
    </subcellularLocation>
    <subcellularLocation>
        <location evidence="2">Secreted</location>
    </subcellularLocation>
</comment>
<dbReference type="InterPro" id="IPR033992">
    <property type="entry name" value="NKR-like_CTLD"/>
</dbReference>
<evidence type="ECO:0000313" key="10">
    <source>
        <dbReference type="Ensembl" id="ENSACAP00000023009.2"/>
    </source>
</evidence>
<dbReference type="Ensembl" id="ENSACAT00000030429.2">
    <property type="protein sequence ID" value="ENSACAP00000023009.2"/>
    <property type="gene ID" value="ENSACAG00000028842.2"/>
</dbReference>
<feature type="transmembrane region" description="Helical" evidence="8">
    <location>
        <begin position="38"/>
        <end position="60"/>
    </location>
</feature>
<evidence type="ECO:0000259" key="9">
    <source>
        <dbReference type="PROSITE" id="PS50041"/>
    </source>
</evidence>
<reference evidence="10" key="1">
    <citation type="submission" date="2009-12" db="EMBL/GenBank/DDBJ databases">
        <title>The Genome Sequence of Anolis carolinensis (Green Anole Lizard).</title>
        <authorList>
            <consortium name="The Genome Sequencing Platform"/>
            <person name="Di Palma F."/>
            <person name="Alfoldi J."/>
            <person name="Heiman D."/>
            <person name="Young S."/>
            <person name="Grabherr M."/>
            <person name="Johnson J."/>
            <person name="Lander E.S."/>
            <person name="Lindblad-Toh K."/>
        </authorList>
    </citation>
    <scope>NUCLEOTIDE SEQUENCE [LARGE SCALE GENOMIC DNA]</scope>
    <source>
        <strain evidence="10">JBL SC #1</strain>
    </source>
</reference>
<dbReference type="KEGG" id="acs:100562109"/>
<keyword evidence="4" id="KW-0430">Lectin</keyword>
<dbReference type="GO" id="GO:0005576">
    <property type="term" value="C:extracellular region"/>
    <property type="evidence" value="ECO:0007669"/>
    <property type="project" value="UniProtKB-SubCell"/>
</dbReference>
<keyword evidence="3" id="KW-0964">Secreted</keyword>
<evidence type="ECO:0000256" key="7">
    <source>
        <dbReference type="ARBA" id="ARBA00023157"/>
    </source>
</evidence>
<dbReference type="InterPro" id="IPR016186">
    <property type="entry name" value="C-type_lectin-like/link_sf"/>
</dbReference>
<dbReference type="GO" id="GO:0016020">
    <property type="term" value="C:membrane"/>
    <property type="evidence" value="ECO:0007669"/>
    <property type="project" value="UniProtKB-SubCell"/>
</dbReference>
<dbReference type="PANTHER" id="PTHR46784:SF1">
    <property type="entry name" value="KILLER CELL LECTIN-LIKE RECEPTOR SUBFAMILY B MEMBER 1"/>
    <property type="match status" value="1"/>
</dbReference>
<dbReference type="InterPro" id="IPR016187">
    <property type="entry name" value="CTDL_fold"/>
</dbReference>
<sequence>MAGEIVYADLNIPPETPSSRTFHPSQQSYASQSPSWQKITLCIACIGNVILLAALVALVLQRQAEKDGGMTKCYTDLANFTSDLRSKLCNTIQENSPANSSCQVCPAYWHLHMSKCYWWHSNNSIKNWNDSRDDCAARDARLLIIQDKDMLNFITKITQEKHYSYWIGLSLSLPEKKWMWTTGSQMDRNITQEPNHDEGQYCGAIRNSKIISDICSVEFRWICQKDTVLI</sequence>
<accession>R4GCE5</accession>
<dbReference type="AlphaFoldDB" id="R4GCE5"/>
<proteinExistence type="predicted"/>
<dbReference type="Bgee" id="ENSACAG00000028842">
    <property type="expression patterns" value="Expressed in ovary and 4 other cell types or tissues"/>
</dbReference>
<keyword evidence="7" id="KW-1015">Disulfide bond</keyword>
<dbReference type="eggNOG" id="KOG4297">
    <property type="taxonomic scope" value="Eukaryota"/>
</dbReference>
<keyword evidence="5" id="KW-0735">Signal-anchor</keyword>
<protein>
    <recommendedName>
        <fullName evidence="9">C-type lectin domain-containing protein</fullName>
    </recommendedName>
</protein>
<keyword evidence="6 8" id="KW-1133">Transmembrane helix</keyword>
<evidence type="ECO:0000256" key="5">
    <source>
        <dbReference type="ARBA" id="ARBA00022968"/>
    </source>
</evidence>
<organism evidence="10 11">
    <name type="scientific">Anolis carolinensis</name>
    <name type="common">Green anole</name>
    <name type="synonym">American chameleon</name>
    <dbReference type="NCBI Taxonomy" id="28377"/>
    <lineage>
        <taxon>Eukaryota</taxon>
        <taxon>Metazoa</taxon>
        <taxon>Chordata</taxon>
        <taxon>Craniata</taxon>
        <taxon>Vertebrata</taxon>
        <taxon>Euteleostomi</taxon>
        <taxon>Lepidosauria</taxon>
        <taxon>Squamata</taxon>
        <taxon>Bifurcata</taxon>
        <taxon>Unidentata</taxon>
        <taxon>Episquamata</taxon>
        <taxon>Toxicofera</taxon>
        <taxon>Iguania</taxon>
        <taxon>Dactyloidae</taxon>
        <taxon>Anolis</taxon>
    </lineage>
</organism>
<dbReference type="OrthoDB" id="9047173at2759"/>
<keyword evidence="11" id="KW-1185">Reference proteome</keyword>
<evidence type="ECO:0000256" key="3">
    <source>
        <dbReference type="ARBA" id="ARBA00022525"/>
    </source>
</evidence>
<evidence type="ECO:0000256" key="4">
    <source>
        <dbReference type="ARBA" id="ARBA00022734"/>
    </source>
</evidence>
<dbReference type="SUPFAM" id="SSF56436">
    <property type="entry name" value="C-type lectin-like"/>
    <property type="match status" value="1"/>
</dbReference>
<evidence type="ECO:0000256" key="8">
    <source>
        <dbReference type="SAM" id="Phobius"/>
    </source>
</evidence>
<dbReference type="InterPro" id="IPR051527">
    <property type="entry name" value="KLR_subfamily_B"/>
</dbReference>
<evidence type="ECO:0000256" key="1">
    <source>
        <dbReference type="ARBA" id="ARBA00004606"/>
    </source>
</evidence>
<name>R4GCE5_ANOCA</name>
<dbReference type="Pfam" id="PF00059">
    <property type="entry name" value="Lectin_C"/>
    <property type="match status" value="1"/>
</dbReference>
<dbReference type="HOGENOM" id="CLU_049894_8_2_1"/>